<dbReference type="PROSITE" id="PS00383">
    <property type="entry name" value="TYR_PHOSPHATASE_1"/>
    <property type="match status" value="1"/>
</dbReference>
<comment type="similarity">
    <text evidence="1">Belongs to the protein-tyrosine phosphatase family.</text>
</comment>
<reference evidence="2 3" key="1">
    <citation type="submission" date="2019-11" db="EMBL/GenBank/DDBJ databases">
        <authorList>
            <person name="Li X."/>
        </authorList>
    </citation>
    <scope>NUCLEOTIDE SEQUENCE [LARGE SCALE GENOMIC DNA]</scope>
    <source>
        <strain evidence="2 3">L9</strain>
    </source>
</reference>
<dbReference type="Pfam" id="PF13350">
    <property type="entry name" value="Y_phosphatase3"/>
    <property type="match status" value="1"/>
</dbReference>
<accession>A0A6N8FH08</accession>
<dbReference type="InterPro" id="IPR029021">
    <property type="entry name" value="Prot-tyrosine_phosphatase-like"/>
</dbReference>
<evidence type="ECO:0000313" key="3">
    <source>
        <dbReference type="Proteomes" id="UP000469125"/>
    </source>
</evidence>
<evidence type="ECO:0000256" key="1">
    <source>
        <dbReference type="ARBA" id="ARBA00009580"/>
    </source>
</evidence>
<dbReference type="RefSeq" id="WP_155667962.1">
    <property type="nucleotide sequence ID" value="NZ_WOCA01000003.1"/>
</dbReference>
<keyword evidence="3" id="KW-1185">Reference proteome</keyword>
<organism evidence="2 3">
    <name type="scientific">Ornithinibacillus caprae</name>
    <dbReference type="NCBI Taxonomy" id="2678566"/>
    <lineage>
        <taxon>Bacteria</taxon>
        <taxon>Bacillati</taxon>
        <taxon>Bacillota</taxon>
        <taxon>Bacilli</taxon>
        <taxon>Bacillales</taxon>
        <taxon>Bacillaceae</taxon>
        <taxon>Ornithinibacillus</taxon>
    </lineage>
</organism>
<dbReference type="SUPFAM" id="SSF52799">
    <property type="entry name" value="(Phosphotyrosine protein) phosphatases II"/>
    <property type="match status" value="1"/>
</dbReference>
<dbReference type="AlphaFoldDB" id="A0A6N8FH08"/>
<dbReference type="GO" id="GO:0004721">
    <property type="term" value="F:phosphoprotein phosphatase activity"/>
    <property type="evidence" value="ECO:0007669"/>
    <property type="project" value="InterPro"/>
</dbReference>
<dbReference type="InterPro" id="IPR016130">
    <property type="entry name" value="Tyr_Pase_AS"/>
</dbReference>
<proteinExistence type="inferred from homology"/>
<dbReference type="Proteomes" id="UP000469125">
    <property type="component" value="Unassembled WGS sequence"/>
</dbReference>
<dbReference type="PANTHER" id="PTHR31126">
    <property type="entry name" value="TYROSINE-PROTEIN PHOSPHATASE"/>
    <property type="match status" value="1"/>
</dbReference>
<evidence type="ECO:0000313" key="2">
    <source>
        <dbReference type="EMBL" id="MUK87976.1"/>
    </source>
</evidence>
<dbReference type="Gene3D" id="3.90.190.10">
    <property type="entry name" value="Protein tyrosine phosphatase superfamily"/>
    <property type="match status" value="1"/>
</dbReference>
<name>A0A6N8FH08_9BACI</name>
<comment type="caution">
    <text evidence="2">The sequence shown here is derived from an EMBL/GenBank/DDBJ whole genome shotgun (WGS) entry which is preliminary data.</text>
</comment>
<dbReference type="InterPro" id="IPR026893">
    <property type="entry name" value="Tyr/Ser_Pase_IphP-type"/>
</dbReference>
<dbReference type="EMBL" id="WOCA01000003">
    <property type="protein sequence ID" value="MUK87976.1"/>
    <property type="molecule type" value="Genomic_DNA"/>
</dbReference>
<dbReference type="PANTHER" id="PTHR31126:SF1">
    <property type="entry name" value="TYROSINE SPECIFIC PROTEIN PHOSPHATASES DOMAIN-CONTAINING PROTEIN"/>
    <property type="match status" value="1"/>
</dbReference>
<protein>
    <submittedName>
        <fullName evidence="2">Protein-tyrosine-phosphatase</fullName>
    </submittedName>
</protein>
<gene>
    <name evidence="2" type="ORF">GMD78_06135</name>
</gene>
<sequence>MKDILRDIKLEGSFNFRDLGGYPTQEGRTVKWGMLYRSGNLSRLTDIDQETVSRLGISRICDLRSKDEVEKFPDPILNGATWHHTPILSDDRILGQVEGQSTFADVLRKTKPGELLLNLNKDMVSYKRAFQNVFEILLNEPHTPMLFHCMAGKDRTGAVAALILNMLGVPRKIILDDYLYTNQSLDQATENFEAIGYNDLPNVEQAVLDALFEARAEYIHTFLDELDARYGGIDLYMKEVLGLSTNDIKTLKEHLLE</sequence>